<gene>
    <name evidence="1" type="ORF">MNBD_GAMMA11-3446</name>
</gene>
<reference evidence="1" key="1">
    <citation type="submission" date="2018-06" db="EMBL/GenBank/DDBJ databases">
        <authorList>
            <person name="Zhirakovskaya E."/>
        </authorList>
    </citation>
    <scope>NUCLEOTIDE SEQUENCE</scope>
</reference>
<proteinExistence type="predicted"/>
<dbReference type="AlphaFoldDB" id="A0A3B0XMC2"/>
<accession>A0A3B0XMC2</accession>
<name>A0A3B0XMC2_9ZZZZ</name>
<organism evidence="1">
    <name type="scientific">hydrothermal vent metagenome</name>
    <dbReference type="NCBI Taxonomy" id="652676"/>
    <lineage>
        <taxon>unclassified sequences</taxon>
        <taxon>metagenomes</taxon>
        <taxon>ecological metagenomes</taxon>
    </lineage>
</organism>
<dbReference type="EMBL" id="UOFG01000258">
    <property type="protein sequence ID" value="VAW65870.1"/>
    <property type="molecule type" value="Genomic_DNA"/>
</dbReference>
<protein>
    <submittedName>
        <fullName evidence="1">Uncharacterized protein</fullName>
    </submittedName>
</protein>
<sequence length="87" mass="10207">MNNMKRNTFKALPEIPDELKAPGRLKGYHHWCEKVDNWANKHGITRKQAVSVLFFDNLPDKHGNYDNRAKELYWNDCSDFASITLNK</sequence>
<evidence type="ECO:0000313" key="1">
    <source>
        <dbReference type="EMBL" id="VAW65870.1"/>
    </source>
</evidence>